<name>A0A5M8Q892_9MICO</name>
<comment type="caution">
    <text evidence="2">The sequence shown here is derived from an EMBL/GenBank/DDBJ whole genome shotgun (WGS) entry which is preliminary data.</text>
</comment>
<dbReference type="RefSeq" id="WP_146357571.1">
    <property type="nucleotide sequence ID" value="NZ_VOIR01000016.1"/>
</dbReference>
<gene>
    <name evidence="2" type="ORF">FQ330_11150</name>
</gene>
<evidence type="ECO:0000313" key="3">
    <source>
        <dbReference type="Proteomes" id="UP000323221"/>
    </source>
</evidence>
<evidence type="ECO:0000256" key="1">
    <source>
        <dbReference type="SAM" id="MobiDB-lite"/>
    </source>
</evidence>
<reference evidence="2 3" key="1">
    <citation type="submission" date="2019-08" db="EMBL/GenBank/DDBJ databases">
        <title>Agrococcus lahaulensis sp. nov., isolated from a cold desert of the Indian Himalayas.</title>
        <authorList>
            <person name="Qu J.H."/>
        </authorList>
    </citation>
    <scope>NUCLEOTIDE SEQUENCE [LARGE SCALE GENOMIC DNA]</scope>
    <source>
        <strain evidence="2 3">NS18</strain>
    </source>
</reference>
<organism evidence="2 3">
    <name type="scientific">Agrococcus sediminis</name>
    <dbReference type="NCBI Taxonomy" id="2599924"/>
    <lineage>
        <taxon>Bacteria</taxon>
        <taxon>Bacillati</taxon>
        <taxon>Actinomycetota</taxon>
        <taxon>Actinomycetes</taxon>
        <taxon>Micrococcales</taxon>
        <taxon>Microbacteriaceae</taxon>
        <taxon>Agrococcus</taxon>
    </lineage>
</organism>
<dbReference type="EMBL" id="VOIR01000016">
    <property type="protein sequence ID" value="KAA6431311.1"/>
    <property type="molecule type" value="Genomic_DNA"/>
</dbReference>
<sequence length="223" mass="23005">MTTAAIVDLHAQPQRHPERQGEPERHLRALPLPAIAPRRAPRLVHGAVALTGLAGIVCAQLGLSVVISEGAYRLSDLQVQSTTLARAEQMLAEDVAVLASPQHIAVAADELGMLAGQPSQFLTIAGTATAGGPDALHMQAPALDRFGMYVPNSLLTEQPQAAAAVQQAQVEAARPYPGMLLPAGESPFSGDPTVAQAEQAGQPQQPQQPAPGTLLPAEANAGG</sequence>
<evidence type="ECO:0000313" key="2">
    <source>
        <dbReference type="EMBL" id="KAA6431311.1"/>
    </source>
</evidence>
<keyword evidence="3" id="KW-1185">Reference proteome</keyword>
<dbReference type="AlphaFoldDB" id="A0A5M8Q892"/>
<accession>A0A5M8Q892</accession>
<dbReference type="Proteomes" id="UP000323221">
    <property type="component" value="Unassembled WGS sequence"/>
</dbReference>
<dbReference type="OrthoDB" id="5117752at2"/>
<proteinExistence type="predicted"/>
<protein>
    <recommendedName>
        <fullName evidence="4">Cell division protein FtsL</fullName>
    </recommendedName>
</protein>
<feature type="compositionally biased region" description="Low complexity" evidence="1">
    <location>
        <begin position="195"/>
        <end position="212"/>
    </location>
</feature>
<feature type="region of interest" description="Disordered" evidence="1">
    <location>
        <begin position="180"/>
        <end position="223"/>
    </location>
</feature>
<evidence type="ECO:0008006" key="4">
    <source>
        <dbReference type="Google" id="ProtNLM"/>
    </source>
</evidence>